<keyword evidence="8 11" id="KW-0067">ATP-binding</keyword>
<dbReference type="KEGG" id="asip:AQUSIP_15420"/>
<dbReference type="UniPathway" id="UPA00253">
    <property type="reaction ID" value="UER00332"/>
</dbReference>
<evidence type="ECO:0000256" key="5">
    <source>
        <dbReference type="ARBA" id="ARBA00022679"/>
    </source>
</evidence>
<evidence type="ECO:0000256" key="7">
    <source>
        <dbReference type="ARBA" id="ARBA00022741"/>
    </source>
</evidence>
<evidence type="ECO:0000313" key="14">
    <source>
        <dbReference type="Proteomes" id="UP000324194"/>
    </source>
</evidence>
<proteinExistence type="inferred from homology"/>
<dbReference type="GO" id="GO:0005524">
    <property type="term" value="F:ATP binding"/>
    <property type="evidence" value="ECO:0007669"/>
    <property type="project" value="UniProtKB-KW"/>
</dbReference>
<dbReference type="RefSeq" id="WP_148339469.1">
    <property type="nucleotide sequence ID" value="NZ_LR699119.1"/>
</dbReference>
<dbReference type="NCBIfam" id="TIGR00125">
    <property type="entry name" value="cyt_tran_rel"/>
    <property type="match status" value="1"/>
</dbReference>
<accession>A0A5E4PIW2</accession>
<gene>
    <name evidence="11 13" type="primary">nadD</name>
    <name evidence="13" type="ORF">AQUSIP_15420</name>
</gene>
<name>A0A5E4PIW2_9COXI</name>
<dbReference type="PANTHER" id="PTHR39321">
    <property type="entry name" value="NICOTINATE-NUCLEOTIDE ADENYLYLTRANSFERASE-RELATED"/>
    <property type="match status" value="1"/>
</dbReference>
<dbReference type="Proteomes" id="UP000324194">
    <property type="component" value="Chromosome 1"/>
</dbReference>
<dbReference type="CDD" id="cd02165">
    <property type="entry name" value="NMNAT"/>
    <property type="match status" value="1"/>
</dbReference>
<sequence>MHQTHKAIGILGGTFDPIHHGHLRMALELYETLDLAKVHIVPTYKPLYRKQPVASPSQRLEMVKCAVSDEPALVADDREILRKGPTYSIDTLLELRAEMPDTPLCLLVGIDAFLGFSSWHRWKEILECAHLIVAHRPHYHLPHTGIIAELIHERLQKEISFIHENLSGGILLRPITALEISATDIRKQIALGRNPRYLLPDSVYDYIKKNGTYSIS</sequence>
<keyword evidence="9 11" id="KW-0520">NAD</keyword>
<dbReference type="SUPFAM" id="SSF52374">
    <property type="entry name" value="Nucleotidylyl transferase"/>
    <property type="match status" value="1"/>
</dbReference>
<dbReference type="NCBIfam" id="NF000840">
    <property type="entry name" value="PRK00071.1-3"/>
    <property type="match status" value="1"/>
</dbReference>
<dbReference type="NCBIfam" id="NF000839">
    <property type="entry name" value="PRK00071.1-1"/>
    <property type="match status" value="1"/>
</dbReference>
<evidence type="ECO:0000256" key="3">
    <source>
        <dbReference type="ARBA" id="ARBA00009014"/>
    </source>
</evidence>
<keyword evidence="14" id="KW-1185">Reference proteome</keyword>
<evidence type="ECO:0000256" key="2">
    <source>
        <dbReference type="ARBA" id="ARBA00005019"/>
    </source>
</evidence>
<evidence type="ECO:0000259" key="12">
    <source>
        <dbReference type="Pfam" id="PF01467"/>
    </source>
</evidence>
<evidence type="ECO:0000313" key="13">
    <source>
        <dbReference type="EMBL" id="VVC76236.1"/>
    </source>
</evidence>
<dbReference type="GO" id="GO:0004515">
    <property type="term" value="F:nicotinate-nucleotide adenylyltransferase activity"/>
    <property type="evidence" value="ECO:0007669"/>
    <property type="project" value="UniProtKB-UniRule"/>
</dbReference>
<keyword evidence="7 11" id="KW-0547">Nucleotide-binding</keyword>
<comment type="catalytic activity">
    <reaction evidence="10 11">
        <text>nicotinate beta-D-ribonucleotide + ATP + H(+) = deamido-NAD(+) + diphosphate</text>
        <dbReference type="Rhea" id="RHEA:22860"/>
        <dbReference type="ChEBI" id="CHEBI:15378"/>
        <dbReference type="ChEBI" id="CHEBI:30616"/>
        <dbReference type="ChEBI" id="CHEBI:33019"/>
        <dbReference type="ChEBI" id="CHEBI:57502"/>
        <dbReference type="ChEBI" id="CHEBI:58437"/>
        <dbReference type="EC" id="2.7.7.18"/>
    </reaction>
</comment>
<dbReference type="NCBIfam" id="TIGR00482">
    <property type="entry name" value="nicotinate (nicotinamide) nucleotide adenylyltransferase"/>
    <property type="match status" value="1"/>
</dbReference>
<dbReference type="AlphaFoldDB" id="A0A5E4PIW2"/>
<evidence type="ECO:0000256" key="4">
    <source>
        <dbReference type="ARBA" id="ARBA00022642"/>
    </source>
</evidence>
<dbReference type="OrthoDB" id="5295945at2"/>
<dbReference type="EMBL" id="LR699119">
    <property type="protein sequence ID" value="VVC76236.1"/>
    <property type="molecule type" value="Genomic_DNA"/>
</dbReference>
<dbReference type="InterPro" id="IPR014729">
    <property type="entry name" value="Rossmann-like_a/b/a_fold"/>
</dbReference>
<dbReference type="HAMAP" id="MF_00244">
    <property type="entry name" value="NaMN_adenylyltr"/>
    <property type="match status" value="1"/>
</dbReference>
<reference evidence="13 14" key="1">
    <citation type="submission" date="2019-08" db="EMBL/GenBank/DDBJ databases">
        <authorList>
            <person name="Guy L."/>
        </authorList>
    </citation>
    <scope>NUCLEOTIDE SEQUENCE [LARGE SCALE GENOMIC DNA]</scope>
    <source>
        <strain evidence="13 14">SGT-108</strain>
    </source>
</reference>
<evidence type="ECO:0000256" key="10">
    <source>
        <dbReference type="ARBA" id="ARBA00048721"/>
    </source>
</evidence>
<keyword evidence="6 11" id="KW-0548">Nucleotidyltransferase</keyword>
<keyword evidence="5 11" id="KW-0808">Transferase</keyword>
<evidence type="ECO:0000256" key="8">
    <source>
        <dbReference type="ARBA" id="ARBA00022840"/>
    </source>
</evidence>
<protein>
    <recommendedName>
        <fullName evidence="11">Probable nicotinate-nucleotide adenylyltransferase</fullName>
        <ecNumber evidence="11">2.7.7.18</ecNumber>
    </recommendedName>
    <alternativeName>
        <fullName evidence="11">Deamido-NAD(+) diphosphorylase</fullName>
    </alternativeName>
    <alternativeName>
        <fullName evidence="11">Deamido-NAD(+) pyrophosphorylase</fullName>
    </alternativeName>
    <alternativeName>
        <fullName evidence="11">Nicotinate mononucleotide adenylyltransferase</fullName>
        <shortName evidence="11">NaMN adenylyltransferase</shortName>
    </alternativeName>
</protein>
<dbReference type="PANTHER" id="PTHR39321:SF3">
    <property type="entry name" value="PHOSPHOPANTETHEINE ADENYLYLTRANSFERASE"/>
    <property type="match status" value="1"/>
</dbReference>
<dbReference type="GO" id="GO:0009435">
    <property type="term" value="P:NAD+ biosynthetic process"/>
    <property type="evidence" value="ECO:0007669"/>
    <property type="project" value="UniProtKB-UniRule"/>
</dbReference>
<feature type="domain" description="Cytidyltransferase-like" evidence="12">
    <location>
        <begin position="10"/>
        <end position="187"/>
    </location>
</feature>
<comment type="similarity">
    <text evidence="3 11">Belongs to the NadD family.</text>
</comment>
<dbReference type="EC" id="2.7.7.18" evidence="11"/>
<evidence type="ECO:0000256" key="9">
    <source>
        <dbReference type="ARBA" id="ARBA00023027"/>
    </source>
</evidence>
<evidence type="ECO:0000256" key="6">
    <source>
        <dbReference type="ARBA" id="ARBA00022695"/>
    </source>
</evidence>
<evidence type="ECO:0000256" key="11">
    <source>
        <dbReference type="HAMAP-Rule" id="MF_00244"/>
    </source>
</evidence>
<dbReference type="Gene3D" id="3.40.50.620">
    <property type="entry name" value="HUPs"/>
    <property type="match status" value="1"/>
</dbReference>
<keyword evidence="4 11" id="KW-0662">Pyridine nucleotide biosynthesis</keyword>
<comment type="function">
    <text evidence="1 11">Catalyzes the reversible adenylation of nicotinate mononucleotide (NaMN) to nicotinic acid adenine dinucleotide (NaAD).</text>
</comment>
<evidence type="ECO:0000256" key="1">
    <source>
        <dbReference type="ARBA" id="ARBA00002324"/>
    </source>
</evidence>
<dbReference type="InterPro" id="IPR005248">
    <property type="entry name" value="NadD/NMNAT"/>
</dbReference>
<comment type="pathway">
    <text evidence="2 11">Cofactor biosynthesis; NAD(+) biosynthesis; deamido-NAD(+) from nicotinate D-ribonucleotide: step 1/1.</text>
</comment>
<dbReference type="Pfam" id="PF01467">
    <property type="entry name" value="CTP_transf_like"/>
    <property type="match status" value="1"/>
</dbReference>
<organism evidence="13 14">
    <name type="scientific">Aquicella siphonis</name>
    <dbReference type="NCBI Taxonomy" id="254247"/>
    <lineage>
        <taxon>Bacteria</taxon>
        <taxon>Pseudomonadati</taxon>
        <taxon>Pseudomonadota</taxon>
        <taxon>Gammaproteobacteria</taxon>
        <taxon>Legionellales</taxon>
        <taxon>Coxiellaceae</taxon>
        <taxon>Aquicella</taxon>
    </lineage>
</organism>
<dbReference type="InterPro" id="IPR004821">
    <property type="entry name" value="Cyt_trans-like"/>
</dbReference>